<dbReference type="KEGG" id="sfol:H3H32_27390"/>
<keyword evidence="4 6" id="KW-1133">Transmembrane helix</keyword>
<sequence>MAHWRIKLSLLLNYFVFAILLNSVGTVILQVQNNYGVTASAASVLEAFKDLTIAFVSFIVASYIVRIGYKRAMLIALGLVILACLLMPQVPAFWTTKLLFAATGAGFALIKVSIFATIGLITDDSNGHASFMNFLESFFMIGVLSGYFLFSAFVDDKNPQSASWLTVYYVLAGIALVAFLLLLSTPIDESGVKNEVPTSLVDDLADMFRLAITPVVLVFIGTAFVYVLMEQGIMSWLPTFNSKILQLPTSLSIEMASILAASTAAGRFLAGVLLSRISWYWLLIICLIASAGLVLLALPLATGIDGRTVTGWGDAPVAAFVFPLIGLFIAPIYPAINSAILSSLPLRQHGPMAGLIVIFSALGGTTGSIITGHVFEAYDGQTAFYFSLIPISLLLVLITVFSRMQKKTGKEVTITAGLGGH</sequence>
<feature type="transmembrane region" description="Helical" evidence="6">
    <location>
        <begin position="74"/>
        <end position="94"/>
    </location>
</feature>
<dbReference type="PANTHER" id="PTHR43702">
    <property type="entry name" value="L-FUCOSE-PROTON SYMPORTER"/>
    <property type="match status" value="1"/>
</dbReference>
<dbReference type="EMBL" id="CP059732">
    <property type="protein sequence ID" value="QMW01648.1"/>
    <property type="molecule type" value="Genomic_DNA"/>
</dbReference>
<evidence type="ECO:0000256" key="3">
    <source>
        <dbReference type="ARBA" id="ARBA00022692"/>
    </source>
</evidence>
<feature type="transmembrane region" description="Helical" evidence="6">
    <location>
        <begin position="208"/>
        <end position="229"/>
    </location>
</feature>
<reference evidence="8 9" key="1">
    <citation type="submission" date="2020-07" db="EMBL/GenBank/DDBJ databases">
        <title>Spirosoma foliorum sp. nov., isolated from the leaves on the Nejang mountain Korea, Republic of.</title>
        <authorList>
            <person name="Ho H."/>
            <person name="Lee Y.-J."/>
            <person name="Nurcahyanto D.-A."/>
            <person name="Kim S.-G."/>
        </authorList>
    </citation>
    <scope>NUCLEOTIDE SEQUENCE [LARGE SCALE GENOMIC DNA]</scope>
    <source>
        <strain evidence="8 9">PL0136</strain>
    </source>
</reference>
<feature type="transmembrane region" description="Helical" evidence="6">
    <location>
        <begin position="318"/>
        <end position="340"/>
    </location>
</feature>
<dbReference type="GO" id="GO:0005886">
    <property type="term" value="C:plasma membrane"/>
    <property type="evidence" value="ECO:0007669"/>
    <property type="project" value="UniProtKB-SubCell"/>
</dbReference>
<dbReference type="InterPro" id="IPR011701">
    <property type="entry name" value="MFS"/>
</dbReference>
<feature type="transmembrane region" description="Helical" evidence="6">
    <location>
        <begin position="277"/>
        <end position="298"/>
    </location>
</feature>
<feature type="transmembrane region" description="Helical" evidence="6">
    <location>
        <begin position="12"/>
        <end position="31"/>
    </location>
</feature>
<evidence type="ECO:0000259" key="7">
    <source>
        <dbReference type="PROSITE" id="PS50850"/>
    </source>
</evidence>
<dbReference type="GO" id="GO:0022857">
    <property type="term" value="F:transmembrane transporter activity"/>
    <property type="evidence" value="ECO:0007669"/>
    <property type="project" value="InterPro"/>
</dbReference>
<feature type="transmembrane region" description="Helical" evidence="6">
    <location>
        <begin position="249"/>
        <end position="270"/>
    </location>
</feature>
<name>A0A7G5GS06_9BACT</name>
<dbReference type="Pfam" id="PF07690">
    <property type="entry name" value="MFS_1"/>
    <property type="match status" value="1"/>
</dbReference>
<dbReference type="PROSITE" id="PS50850">
    <property type="entry name" value="MFS"/>
    <property type="match status" value="1"/>
</dbReference>
<evidence type="ECO:0000256" key="6">
    <source>
        <dbReference type="SAM" id="Phobius"/>
    </source>
</evidence>
<keyword evidence="5 6" id="KW-0472">Membrane</keyword>
<dbReference type="InterPro" id="IPR050375">
    <property type="entry name" value="MFS_TsgA-like"/>
</dbReference>
<evidence type="ECO:0000313" key="8">
    <source>
        <dbReference type="EMBL" id="QMW01648.1"/>
    </source>
</evidence>
<dbReference type="Gene3D" id="1.20.1250.20">
    <property type="entry name" value="MFS general substrate transporter like domains"/>
    <property type="match status" value="1"/>
</dbReference>
<feature type="transmembrane region" description="Helical" evidence="6">
    <location>
        <begin position="100"/>
        <end position="122"/>
    </location>
</feature>
<keyword evidence="3 6" id="KW-0812">Transmembrane</keyword>
<dbReference type="PANTHER" id="PTHR43702:SF11">
    <property type="entry name" value="L-FUCOSE-PROTON SYMPORTER"/>
    <property type="match status" value="1"/>
</dbReference>
<keyword evidence="9" id="KW-1185">Reference proteome</keyword>
<evidence type="ECO:0000256" key="2">
    <source>
        <dbReference type="ARBA" id="ARBA00022475"/>
    </source>
</evidence>
<dbReference type="Proteomes" id="UP000515369">
    <property type="component" value="Chromosome"/>
</dbReference>
<evidence type="ECO:0000256" key="1">
    <source>
        <dbReference type="ARBA" id="ARBA00004429"/>
    </source>
</evidence>
<feature type="transmembrane region" description="Helical" evidence="6">
    <location>
        <begin position="352"/>
        <end position="371"/>
    </location>
</feature>
<feature type="transmembrane region" description="Helical" evidence="6">
    <location>
        <begin position="134"/>
        <end position="154"/>
    </location>
</feature>
<organism evidence="8 9">
    <name type="scientific">Spirosoma foliorum</name>
    <dbReference type="NCBI Taxonomy" id="2710596"/>
    <lineage>
        <taxon>Bacteria</taxon>
        <taxon>Pseudomonadati</taxon>
        <taxon>Bacteroidota</taxon>
        <taxon>Cytophagia</taxon>
        <taxon>Cytophagales</taxon>
        <taxon>Cytophagaceae</taxon>
        <taxon>Spirosoma</taxon>
    </lineage>
</organism>
<evidence type="ECO:0000256" key="5">
    <source>
        <dbReference type="ARBA" id="ARBA00023136"/>
    </source>
</evidence>
<keyword evidence="2" id="KW-1003">Cell membrane</keyword>
<dbReference type="InterPro" id="IPR020846">
    <property type="entry name" value="MFS_dom"/>
</dbReference>
<evidence type="ECO:0000313" key="9">
    <source>
        <dbReference type="Proteomes" id="UP000515369"/>
    </source>
</evidence>
<gene>
    <name evidence="8" type="ORF">H3H32_27390</name>
</gene>
<accession>A0A7G5GS06</accession>
<protein>
    <submittedName>
        <fullName evidence="8">MFS transporter</fullName>
    </submittedName>
</protein>
<feature type="domain" description="Major facilitator superfamily (MFS) profile" evidence="7">
    <location>
        <begin position="6"/>
        <end position="407"/>
    </location>
</feature>
<evidence type="ECO:0000256" key="4">
    <source>
        <dbReference type="ARBA" id="ARBA00022989"/>
    </source>
</evidence>
<feature type="transmembrane region" description="Helical" evidence="6">
    <location>
        <begin position="166"/>
        <end position="187"/>
    </location>
</feature>
<dbReference type="RefSeq" id="WP_182458928.1">
    <property type="nucleotide sequence ID" value="NZ_CP059732.1"/>
</dbReference>
<dbReference type="SUPFAM" id="SSF103473">
    <property type="entry name" value="MFS general substrate transporter"/>
    <property type="match status" value="1"/>
</dbReference>
<feature type="transmembrane region" description="Helical" evidence="6">
    <location>
        <begin position="51"/>
        <end position="69"/>
    </location>
</feature>
<dbReference type="AlphaFoldDB" id="A0A7G5GS06"/>
<comment type="subcellular location">
    <subcellularLocation>
        <location evidence="1">Cell inner membrane</location>
        <topology evidence="1">Multi-pass membrane protein</topology>
    </subcellularLocation>
</comment>
<feature type="transmembrane region" description="Helical" evidence="6">
    <location>
        <begin position="383"/>
        <end position="401"/>
    </location>
</feature>
<dbReference type="InterPro" id="IPR036259">
    <property type="entry name" value="MFS_trans_sf"/>
</dbReference>
<proteinExistence type="predicted"/>